<protein>
    <recommendedName>
        <fullName evidence="2">BZIP domain-containing protein</fullName>
    </recommendedName>
</protein>
<feature type="domain" description="BZIP" evidence="2">
    <location>
        <begin position="24"/>
        <end position="39"/>
    </location>
</feature>
<dbReference type="AlphaFoldDB" id="A0A072PTS2"/>
<feature type="non-terminal residue" evidence="3">
    <location>
        <position position="72"/>
    </location>
</feature>
<evidence type="ECO:0000259" key="2">
    <source>
        <dbReference type="PROSITE" id="PS00036"/>
    </source>
</evidence>
<dbReference type="OrthoDB" id="4144470at2759"/>
<dbReference type="InterPro" id="IPR046347">
    <property type="entry name" value="bZIP_sf"/>
</dbReference>
<organism evidence="3 4">
    <name type="scientific">Exophiala aquamarina CBS 119918</name>
    <dbReference type="NCBI Taxonomy" id="1182545"/>
    <lineage>
        <taxon>Eukaryota</taxon>
        <taxon>Fungi</taxon>
        <taxon>Dikarya</taxon>
        <taxon>Ascomycota</taxon>
        <taxon>Pezizomycotina</taxon>
        <taxon>Eurotiomycetes</taxon>
        <taxon>Chaetothyriomycetidae</taxon>
        <taxon>Chaetothyriales</taxon>
        <taxon>Herpotrichiellaceae</taxon>
        <taxon>Exophiala</taxon>
    </lineage>
</organism>
<feature type="non-terminal residue" evidence="3">
    <location>
        <position position="1"/>
    </location>
</feature>
<evidence type="ECO:0000313" key="3">
    <source>
        <dbReference type="EMBL" id="KEF63147.1"/>
    </source>
</evidence>
<dbReference type="Proteomes" id="UP000027920">
    <property type="component" value="Unassembled WGS sequence"/>
</dbReference>
<keyword evidence="4" id="KW-1185">Reference proteome</keyword>
<accession>A0A072PTS2</accession>
<dbReference type="GO" id="GO:0003700">
    <property type="term" value="F:DNA-binding transcription factor activity"/>
    <property type="evidence" value="ECO:0007669"/>
    <property type="project" value="InterPro"/>
</dbReference>
<proteinExistence type="predicted"/>
<comment type="caution">
    <text evidence="3">The sequence shown here is derived from an EMBL/GenBank/DDBJ whole genome shotgun (WGS) entry which is preliminary data.</text>
</comment>
<dbReference type="SUPFAM" id="SSF57959">
    <property type="entry name" value="Leucine zipper domain"/>
    <property type="match status" value="1"/>
</dbReference>
<dbReference type="Gene3D" id="1.20.5.170">
    <property type="match status" value="1"/>
</dbReference>
<name>A0A072PTS2_9EURO</name>
<sequence>SNHGLRHHPHHGPCDACERGKKKKRKEQNRKAQRNHRLRSETKLDQLRTMVQSQTQEIAALKEVNCLLEKDL</sequence>
<dbReference type="VEuPathDB" id="FungiDB:A1O9_01123"/>
<feature type="compositionally biased region" description="Basic residues" evidence="1">
    <location>
        <begin position="1"/>
        <end position="11"/>
    </location>
</feature>
<dbReference type="EMBL" id="AMGV01000001">
    <property type="protein sequence ID" value="KEF63147.1"/>
    <property type="molecule type" value="Genomic_DNA"/>
</dbReference>
<feature type="region of interest" description="Disordered" evidence="1">
    <location>
        <begin position="1"/>
        <end position="47"/>
    </location>
</feature>
<evidence type="ECO:0000313" key="4">
    <source>
        <dbReference type="Proteomes" id="UP000027920"/>
    </source>
</evidence>
<reference evidence="3 4" key="1">
    <citation type="submission" date="2013-03" db="EMBL/GenBank/DDBJ databases">
        <title>The Genome Sequence of Exophiala aquamarina CBS 119918.</title>
        <authorList>
            <consortium name="The Broad Institute Genomics Platform"/>
            <person name="Cuomo C."/>
            <person name="de Hoog S."/>
            <person name="Gorbushina A."/>
            <person name="Walker B."/>
            <person name="Young S.K."/>
            <person name="Zeng Q."/>
            <person name="Gargeya S."/>
            <person name="Fitzgerald M."/>
            <person name="Haas B."/>
            <person name="Abouelleil A."/>
            <person name="Allen A.W."/>
            <person name="Alvarado L."/>
            <person name="Arachchi H.M."/>
            <person name="Berlin A.M."/>
            <person name="Chapman S.B."/>
            <person name="Gainer-Dewar J."/>
            <person name="Goldberg J."/>
            <person name="Griggs A."/>
            <person name="Gujja S."/>
            <person name="Hansen M."/>
            <person name="Howarth C."/>
            <person name="Imamovic A."/>
            <person name="Ireland A."/>
            <person name="Larimer J."/>
            <person name="McCowan C."/>
            <person name="Murphy C."/>
            <person name="Pearson M."/>
            <person name="Poon T.W."/>
            <person name="Priest M."/>
            <person name="Roberts A."/>
            <person name="Saif S."/>
            <person name="Shea T."/>
            <person name="Sisk P."/>
            <person name="Sykes S."/>
            <person name="Wortman J."/>
            <person name="Nusbaum C."/>
            <person name="Birren B."/>
        </authorList>
    </citation>
    <scope>NUCLEOTIDE SEQUENCE [LARGE SCALE GENOMIC DNA]</scope>
    <source>
        <strain evidence="3 4">CBS 119918</strain>
    </source>
</reference>
<dbReference type="InterPro" id="IPR004827">
    <property type="entry name" value="bZIP"/>
</dbReference>
<dbReference type="GeneID" id="25276071"/>
<dbReference type="HOGENOM" id="CLU_2729104_0_0_1"/>
<evidence type="ECO:0000256" key="1">
    <source>
        <dbReference type="SAM" id="MobiDB-lite"/>
    </source>
</evidence>
<feature type="compositionally biased region" description="Basic residues" evidence="1">
    <location>
        <begin position="20"/>
        <end position="37"/>
    </location>
</feature>
<dbReference type="RefSeq" id="XP_013265737.1">
    <property type="nucleotide sequence ID" value="XM_013410283.1"/>
</dbReference>
<dbReference type="PROSITE" id="PS00036">
    <property type="entry name" value="BZIP_BASIC"/>
    <property type="match status" value="1"/>
</dbReference>
<gene>
    <name evidence="3" type="ORF">A1O9_01123</name>
</gene>